<dbReference type="Gene3D" id="3.60.15.10">
    <property type="entry name" value="Ribonuclease Z/Hydroxyacylglutathione hydrolase-like"/>
    <property type="match status" value="1"/>
</dbReference>
<dbReference type="AlphaFoldDB" id="A0A0N1H6G3"/>
<keyword evidence="4" id="KW-0862">Zinc</keyword>
<gene>
    <name evidence="6" type="ORF">AB675_6074</name>
</gene>
<reference evidence="6 7" key="1">
    <citation type="submission" date="2015-06" db="EMBL/GenBank/DDBJ databases">
        <title>Draft genome of the ant-associated black yeast Phialophora attae CBS 131958.</title>
        <authorList>
            <person name="Moreno L.F."/>
            <person name="Stielow B.J."/>
            <person name="de Hoog S."/>
            <person name="Vicente V.A."/>
            <person name="Weiss V.A."/>
            <person name="de Vries M."/>
            <person name="Cruz L.M."/>
            <person name="Souza E.M."/>
        </authorList>
    </citation>
    <scope>NUCLEOTIDE SEQUENCE [LARGE SCALE GENOMIC DNA]</scope>
    <source>
        <strain evidence="6 7">CBS 131958</strain>
    </source>
</reference>
<dbReference type="InterPro" id="IPR001279">
    <property type="entry name" value="Metallo-B-lactamas"/>
</dbReference>
<dbReference type="STRING" id="1664694.A0A0N1H6G3"/>
<dbReference type="RefSeq" id="XP_017996896.1">
    <property type="nucleotide sequence ID" value="XM_018146338.1"/>
</dbReference>
<evidence type="ECO:0000256" key="1">
    <source>
        <dbReference type="ARBA" id="ARBA00007749"/>
    </source>
</evidence>
<evidence type="ECO:0000313" key="6">
    <source>
        <dbReference type="EMBL" id="KPI36933.1"/>
    </source>
</evidence>
<organism evidence="6 7">
    <name type="scientific">Cyphellophora attinorum</name>
    <dbReference type="NCBI Taxonomy" id="1664694"/>
    <lineage>
        <taxon>Eukaryota</taxon>
        <taxon>Fungi</taxon>
        <taxon>Dikarya</taxon>
        <taxon>Ascomycota</taxon>
        <taxon>Pezizomycotina</taxon>
        <taxon>Eurotiomycetes</taxon>
        <taxon>Chaetothyriomycetidae</taxon>
        <taxon>Chaetothyriales</taxon>
        <taxon>Cyphellophoraceae</taxon>
        <taxon>Cyphellophora</taxon>
    </lineage>
</organism>
<proteinExistence type="inferred from homology"/>
<feature type="domain" description="Metallo-beta-lactamase" evidence="5">
    <location>
        <begin position="45"/>
        <end position="275"/>
    </location>
</feature>
<dbReference type="InterPro" id="IPR036866">
    <property type="entry name" value="RibonucZ/Hydroxyglut_hydro"/>
</dbReference>
<dbReference type="Pfam" id="PF00753">
    <property type="entry name" value="Lactamase_B"/>
    <property type="match status" value="1"/>
</dbReference>
<dbReference type="CDD" id="cd07730">
    <property type="entry name" value="metallo-hydrolase-like_MBL-fold"/>
    <property type="match status" value="1"/>
</dbReference>
<evidence type="ECO:0000259" key="5">
    <source>
        <dbReference type="SMART" id="SM00849"/>
    </source>
</evidence>
<dbReference type="PANTHER" id="PTHR42978:SF5">
    <property type="entry name" value="METALLO-BETA-LACTAMASE DOMAIN-CONTAINING PROTEIN"/>
    <property type="match status" value="1"/>
</dbReference>
<dbReference type="Proteomes" id="UP000038010">
    <property type="component" value="Unassembled WGS sequence"/>
</dbReference>
<dbReference type="OrthoDB" id="10250730at2759"/>
<protein>
    <recommendedName>
        <fullName evidence="5">Metallo-beta-lactamase domain-containing protein</fullName>
    </recommendedName>
</protein>
<comment type="caution">
    <text evidence="6">The sequence shown here is derived from an EMBL/GenBank/DDBJ whole genome shotgun (WGS) entry which is preliminary data.</text>
</comment>
<dbReference type="SMART" id="SM00849">
    <property type="entry name" value="Lactamase_B"/>
    <property type="match status" value="1"/>
</dbReference>
<keyword evidence="3" id="KW-0378">Hydrolase</keyword>
<dbReference type="PANTHER" id="PTHR42978">
    <property type="entry name" value="QUORUM-QUENCHING LACTONASE YTNP-RELATED-RELATED"/>
    <property type="match status" value="1"/>
</dbReference>
<keyword evidence="2" id="KW-0479">Metal-binding</keyword>
<dbReference type="GeneID" id="28738218"/>
<dbReference type="EMBL" id="LFJN01000027">
    <property type="protein sequence ID" value="KPI36933.1"/>
    <property type="molecule type" value="Genomic_DNA"/>
</dbReference>
<evidence type="ECO:0000256" key="2">
    <source>
        <dbReference type="ARBA" id="ARBA00022723"/>
    </source>
</evidence>
<evidence type="ECO:0000256" key="4">
    <source>
        <dbReference type="ARBA" id="ARBA00022833"/>
    </source>
</evidence>
<dbReference type="InterPro" id="IPR051013">
    <property type="entry name" value="MBL_superfamily_lactonases"/>
</dbReference>
<name>A0A0N1H6G3_9EURO</name>
<sequence length="429" mass="47301">MSDLKLPDSNSTVRVHLIDSTTCLTIKAESFIRPVQYGHELINCTDVAFLIENEKTGKRVLFDSGCRKDYWNLPPVIQKRLGDVIPGLKVDKDVSEILQEKGVELDSVGSIIWSHYHWDHTGNASLFPKSTSITVGPGFKASSALLPGYPEAPDSPVSASDFKDRAVNEINFNDYDASSFLEIGGYRAHDFFGDGSFYLLDTPGHCIGHMCGLARVTGSNAPLGSTFVFMGGDIAHFAGVFRPSEAIPLPDPIPEGVLDEAPQFSIPCEAWYFTDKHPRFVSNVPDNNRRDDGQQGSWYKVSTHERSGYTEPDTAQESVDKMQAFDDSPNVLVCTAHDPTLLDYLPTLNKEGVKGDGLKDFKEKGWKEKCHWGWLNELPRDGKPGRPPIVEGFWRDGKPWDRSEPQTIAQAAIAAGTAAVNAAKDLLTK</sequence>
<evidence type="ECO:0000256" key="3">
    <source>
        <dbReference type="ARBA" id="ARBA00022801"/>
    </source>
</evidence>
<dbReference type="GO" id="GO:0046872">
    <property type="term" value="F:metal ion binding"/>
    <property type="evidence" value="ECO:0007669"/>
    <property type="project" value="UniProtKB-KW"/>
</dbReference>
<keyword evidence="7" id="KW-1185">Reference proteome</keyword>
<accession>A0A0N1H6G3</accession>
<dbReference type="GO" id="GO:0016787">
    <property type="term" value="F:hydrolase activity"/>
    <property type="evidence" value="ECO:0007669"/>
    <property type="project" value="UniProtKB-KW"/>
</dbReference>
<dbReference type="VEuPathDB" id="FungiDB:AB675_6074"/>
<dbReference type="SUPFAM" id="SSF56281">
    <property type="entry name" value="Metallo-hydrolase/oxidoreductase"/>
    <property type="match status" value="1"/>
</dbReference>
<comment type="similarity">
    <text evidence="1">Belongs to the metallo-beta-lactamase superfamily.</text>
</comment>
<evidence type="ECO:0000313" key="7">
    <source>
        <dbReference type="Proteomes" id="UP000038010"/>
    </source>
</evidence>